<dbReference type="GO" id="GO:0005975">
    <property type="term" value="P:carbohydrate metabolic process"/>
    <property type="evidence" value="ECO:0007669"/>
    <property type="project" value="InterPro"/>
</dbReference>
<comment type="caution">
    <text evidence="2">The sequence shown here is derived from an EMBL/GenBank/DDBJ whole genome shotgun (WGS) entry which is preliminary data.</text>
</comment>
<dbReference type="Pfam" id="PF01182">
    <property type="entry name" value="Glucosamine_iso"/>
    <property type="match status" value="1"/>
</dbReference>
<dbReference type="AlphaFoldDB" id="A0A136KGI0"/>
<dbReference type="InterPro" id="IPR006148">
    <property type="entry name" value="Glc/Gal-6P_isomerase"/>
</dbReference>
<name>A0A136KGI0_9BACT</name>
<dbReference type="STRING" id="1617427.UZ20_WS6002000768"/>
<dbReference type="EC" id="3.5.99.6" evidence="2"/>
<protein>
    <submittedName>
        <fullName evidence="2">Glucosamine-6-phosphate deaminase</fullName>
        <ecNumber evidence="2">3.5.99.6</ecNumber>
    </submittedName>
</protein>
<dbReference type="SUPFAM" id="SSF100950">
    <property type="entry name" value="NagB/RpiA/CoA transferase-like"/>
    <property type="match status" value="1"/>
</dbReference>
<proteinExistence type="predicted"/>
<dbReference type="Gene3D" id="3.40.50.1360">
    <property type="match status" value="1"/>
</dbReference>
<evidence type="ECO:0000313" key="2">
    <source>
        <dbReference type="EMBL" id="KXK08509.1"/>
    </source>
</evidence>
<reference evidence="2 3" key="1">
    <citation type="submission" date="2015-02" db="EMBL/GenBank/DDBJ databases">
        <title>Improved understanding of the partial-nitritation anammox process through 23 genomes representing the majority of the microbial community.</title>
        <authorList>
            <person name="Speth D.R."/>
            <person name="In T Zandt M."/>
            <person name="Guerrero Cruz S."/>
            <person name="Jetten M.S."/>
            <person name="Dutilh B.E."/>
        </authorList>
    </citation>
    <scope>NUCLEOTIDE SEQUENCE [LARGE SCALE GENOMIC DNA]</scope>
    <source>
        <strain evidence="2">OLB21</strain>
    </source>
</reference>
<evidence type="ECO:0000313" key="3">
    <source>
        <dbReference type="Proteomes" id="UP000070449"/>
    </source>
</evidence>
<keyword evidence="2" id="KW-0378">Hydrolase</keyword>
<gene>
    <name evidence="2" type="primary">nagB</name>
    <name evidence="2" type="ORF">UZ20_WS6002000768</name>
</gene>
<accession>A0A136KGI0</accession>
<organism evidence="2 3">
    <name type="scientific">candidate division WS6 bacterium OLB21</name>
    <dbReference type="NCBI Taxonomy" id="1617427"/>
    <lineage>
        <taxon>Bacteria</taxon>
        <taxon>Candidatus Dojkabacteria</taxon>
    </lineage>
</organism>
<feature type="domain" description="Glucosamine/galactosamine-6-phosphate isomerase" evidence="1">
    <location>
        <begin position="13"/>
        <end position="200"/>
    </location>
</feature>
<sequence length="206" mass="22842">MKFQVSKIPHIDAAKHLAGLINKSLADAQNKVLLSLAGGSAVDVYNEADALLDDTLNFSNLFVVMGDERWNIDPMHKDSDWLHFTQTSLYNFFATHNAKLINTLHGTNHKSEAAELDQLFKIALTEGFETIAMLGIGADGHTAGILPAERELFEKTFRNNAHAVAHELDTVYPQRITITPYTISNIDHVFAYAKGEAKKTYTPVNC</sequence>
<evidence type="ECO:0000259" key="1">
    <source>
        <dbReference type="Pfam" id="PF01182"/>
    </source>
</evidence>
<dbReference type="Proteomes" id="UP000070449">
    <property type="component" value="Unassembled WGS sequence"/>
</dbReference>
<dbReference type="InterPro" id="IPR037171">
    <property type="entry name" value="NagB/RpiA_transferase-like"/>
</dbReference>
<dbReference type="GO" id="GO:0004342">
    <property type="term" value="F:glucosamine-6-phosphate deaminase activity"/>
    <property type="evidence" value="ECO:0007669"/>
    <property type="project" value="UniProtKB-EC"/>
</dbReference>
<dbReference type="EMBL" id="JYPD01000024">
    <property type="protein sequence ID" value="KXK08509.1"/>
    <property type="molecule type" value="Genomic_DNA"/>
</dbReference>